<dbReference type="EMBL" id="CAJVPY010016484">
    <property type="protein sequence ID" value="CAG8757256.1"/>
    <property type="molecule type" value="Genomic_DNA"/>
</dbReference>
<feature type="non-terminal residue" evidence="2">
    <location>
        <position position="1"/>
    </location>
</feature>
<gene>
    <name evidence="2" type="ORF">DERYTH_LOCUS17456</name>
</gene>
<reference evidence="2" key="1">
    <citation type="submission" date="2021-06" db="EMBL/GenBank/DDBJ databases">
        <authorList>
            <person name="Kallberg Y."/>
            <person name="Tangrot J."/>
            <person name="Rosling A."/>
        </authorList>
    </citation>
    <scope>NUCLEOTIDE SEQUENCE</scope>
    <source>
        <strain evidence="2">MA453B</strain>
    </source>
</reference>
<dbReference type="Proteomes" id="UP000789405">
    <property type="component" value="Unassembled WGS sequence"/>
</dbReference>
<evidence type="ECO:0000313" key="2">
    <source>
        <dbReference type="EMBL" id="CAG8757256.1"/>
    </source>
</evidence>
<sequence>PQLLVSRLTEQQAPFARPPARTLNQEQVQSLANDIKNNQRNNRQFQEIGTRLPQQPQLTRLKRPGKFKRVPTPQQSQAEQTDSDNWFTNASYNRTFI</sequence>
<proteinExistence type="predicted"/>
<feature type="compositionally biased region" description="Basic residues" evidence="1">
    <location>
        <begin position="60"/>
        <end position="69"/>
    </location>
</feature>
<protein>
    <submittedName>
        <fullName evidence="2">21425_t:CDS:1</fullName>
    </submittedName>
</protein>
<name>A0A9N9J0W9_9GLOM</name>
<organism evidence="2 3">
    <name type="scientific">Dentiscutata erythropus</name>
    <dbReference type="NCBI Taxonomy" id="1348616"/>
    <lineage>
        <taxon>Eukaryota</taxon>
        <taxon>Fungi</taxon>
        <taxon>Fungi incertae sedis</taxon>
        <taxon>Mucoromycota</taxon>
        <taxon>Glomeromycotina</taxon>
        <taxon>Glomeromycetes</taxon>
        <taxon>Diversisporales</taxon>
        <taxon>Gigasporaceae</taxon>
        <taxon>Dentiscutata</taxon>
    </lineage>
</organism>
<evidence type="ECO:0000313" key="3">
    <source>
        <dbReference type="Proteomes" id="UP000789405"/>
    </source>
</evidence>
<feature type="region of interest" description="Disordered" evidence="1">
    <location>
        <begin position="46"/>
        <end position="97"/>
    </location>
</feature>
<feature type="compositionally biased region" description="Polar residues" evidence="1">
    <location>
        <begin position="72"/>
        <end position="97"/>
    </location>
</feature>
<keyword evidence="3" id="KW-1185">Reference proteome</keyword>
<feature type="compositionally biased region" description="Polar residues" evidence="1">
    <location>
        <begin position="46"/>
        <end position="58"/>
    </location>
</feature>
<comment type="caution">
    <text evidence="2">The sequence shown here is derived from an EMBL/GenBank/DDBJ whole genome shotgun (WGS) entry which is preliminary data.</text>
</comment>
<evidence type="ECO:0000256" key="1">
    <source>
        <dbReference type="SAM" id="MobiDB-lite"/>
    </source>
</evidence>
<accession>A0A9N9J0W9</accession>
<dbReference type="AlphaFoldDB" id="A0A9N9J0W9"/>
<feature type="region of interest" description="Disordered" evidence="1">
    <location>
        <begin position="1"/>
        <end position="24"/>
    </location>
</feature>